<dbReference type="InterPro" id="IPR009081">
    <property type="entry name" value="PP-bd_ACP"/>
</dbReference>
<dbReference type="SMART" id="SM00823">
    <property type="entry name" value="PKS_PP"/>
    <property type="match status" value="2"/>
</dbReference>
<dbReference type="FunFam" id="3.30.559.10:FF:000012">
    <property type="entry name" value="Non-ribosomal peptide synthetase"/>
    <property type="match status" value="1"/>
</dbReference>
<dbReference type="InterPro" id="IPR023213">
    <property type="entry name" value="CAT-like_dom_sf"/>
</dbReference>
<dbReference type="Pfam" id="PF13193">
    <property type="entry name" value="AMP-binding_C"/>
    <property type="match status" value="2"/>
</dbReference>
<dbReference type="GO" id="GO:0044550">
    <property type="term" value="P:secondary metabolite biosynthetic process"/>
    <property type="evidence" value="ECO:0007669"/>
    <property type="project" value="UniProtKB-ARBA"/>
</dbReference>
<dbReference type="FunFam" id="1.10.1200.10:FF:000005">
    <property type="entry name" value="Nonribosomal peptide synthetase 1"/>
    <property type="match status" value="1"/>
</dbReference>
<dbReference type="SUPFAM" id="SSF52777">
    <property type="entry name" value="CoA-dependent acyltransferases"/>
    <property type="match status" value="4"/>
</dbReference>
<dbReference type="InterPro" id="IPR020806">
    <property type="entry name" value="PKS_PP-bd"/>
</dbReference>
<dbReference type="InterPro" id="IPR010071">
    <property type="entry name" value="AA_adenyl_dom"/>
</dbReference>
<dbReference type="Pfam" id="PF00668">
    <property type="entry name" value="Condensation"/>
    <property type="match status" value="3"/>
</dbReference>
<name>A0A7V5PMT2_CALAY</name>
<evidence type="ECO:0000256" key="2">
    <source>
        <dbReference type="ARBA" id="ARBA00006432"/>
    </source>
</evidence>
<accession>A0A7V5PMT2</accession>
<dbReference type="NCBIfam" id="TIGR01733">
    <property type="entry name" value="AA-adenyl-dom"/>
    <property type="match status" value="2"/>
</dbReference>
<evidence type="ECO:0000256" key="4">
    <source>
        <dbReference type="ARBA" id="ARBA00022553"/>
    </source>
</evidence>
<dbReference type="InterPro" id="IPR036736">
    <property type="entry name" value="ACP-like_sf"/>
</dbReference>
<dbReference type="PROSITE" id="PS00012">
    <property type="entry name" value="PHOSPHOPANTETHEINE"/>
    <property type="match status" value="1"/>
</dbReference>
<dbReference type="Gene3D" id="1.10.1200.10">
    <property type="entry name" value="ACP-like"/>
    <property type="match status" value="2"/>
</dbReference>
<dbReference type="SUPFAM" id="SSF56801">
    <property type="entry name" value="Acetyl-CoA synthetase-like"/>
    <property type="match status" value="2"/>
</dbReference>
<dbReference type="PROSITE" id="PS50075">
    <property type="entry name" value="CARRIER"/>
    <property type="match status" value="2"/>
</dbReference>
<dbReference type="NCBIfam" id="NF003417">
    <property type="entry name" value="PRK04813.1"/>
    <property type="match status" value="2"/>
</dbReference>
<reference evidence="6" key="1">
    <citation type="journal article" date="2020" name="mSystems">
        <title>Genome- and Community-Level Interaction Insights into Carbon Utilization and Element Cycling Functions of Hydrothermarchaeota in Hydrothermal Sediment.</title>
        <authorList>
            <person name="Zhou Z."/>
            <person name="Liu Y."/>
            <person name="Xu W."/>
            <person name="Pan J."/>
            <person name="Luo Z.H."/>
            <person name="Li M."/>
        </authorList>
    </citation>
    <scope>NUCLEOTIDE SEQUENCE [LARGE SCALE GENOMIC DNA]</scope>
    <source>
        <strain evidence="6">HyVt-527</strain>
    </source>
</reference>
<dbReference type="Pfam" id="PF00550">
    <property type="entry name" value="PP-binding"/>
    <property type="match status" value="2"/>
</dbReference>
<feature type="domain" description="Carrier" evidence="5">
    <location>
        <begin position="2202"/>
        <end position="2276"/>
    </location>
</feature>
<dbReference type="InterPro" id="IPR045851">
    <property type="entry name" value="AMP-bd_C_sf"/>
</dbReference>
<dbReference type="CDD" id="cd19531">
    <property type="entry name" value="LCL_NRPS-like"/>
    <property type="match status" value="1"/>
</dbReference>
<dbReference type="PANTHER" id="PTHR45527">
    <property type="entry name" value="NONRIBOSOMAL PEPTIDE SYNTHETASE"/>
    <property type="match status" value="1"/>
</dbReference>
<dbReference type="Gene3D" id="2.30.38.10">
    <property type="entry name" value="Luciferase, Domain 3"/>
    <property type="match status" value="2"/>
</dbReference>
<dbReference type="CDD" id="cd05930">
    <property type="entry name" value="A_NRPS"/>
    <property type="match status" value="2"/>
</dbReference>
<evidence type="ECO:0000256" key="3">
    <source>
        <dbReference type="ARBA" id="ARBA00022450"/>
    </source>
</evidence>
<dbReference type="SUPFAM" id="SSF52540">
    <property type="entry name" value="P-loop containing nucleoside triphosphate hydrolases"/>
    <property type="match status" value="1"/>
</dbReference>
<dbReference type="Gene3D" id="3.30.300.30">
    <property type="match status" value="2"/>
</dbReference>
<dbReference type="GO" id="GO:0003824">
    <property type="term" value="F:catalytic activity"/>
    <property type="evidence" value="ECO:0007669"/>
    <property type="project" value="InterPro"/>
</dbReference>
<dbReference type="InterPro" id="IPR001242">
    <property type="entry name" value="Condensation_dom"/>
</dbReference>
<feature type="non-terminal residue" evidence="6">
    <location>
        <position position="1"/>
    </location>
</feature>
<dbReference type="FunFam" id="3.30.300.30:FF:000010">
    <property type="entry name" value="Enterobactin synthetase component F"/>
    <property type="match status" value="2"/>
</dbReference>
<dbReference type="GO" id="GO:0005829">
    <property type="term" value="C:cytosol"/>
    <property type="evidence" value="ECO:0007669"/>
    <property type="project" value="TreeGrafter"/>
</dbReference>
<dbReference type="PROSITE" id="PS00455">
    <property type="entry name" value="AMP_BINDING"/>
    <property type="match status" value="2"/>
</dbReference>
<dbReference type="Gene3D" id="3.30.559.30">
    <property type="entry name" value="Nonribosomal peptide synthetase, condensation domain"/>
    <property type="match status" value="2"/>
</dbReference>
<feature type="domain" description="Carrier" evidence="5">
    <location>
        <begin position="790"/>
        <end position="865"/>
    </location>
</feature>
<comment type="caution">
    <text evidence="6">The sequence shown here is derived from an EMBL/GenBank/DDBJ whole genome shotgun (WGS) entry which is preliminary data.</text>
</comment>
<dbReference type="InterPro" id="IPR025110">
    <property type="entry name" value="AMP-bd_C"/>
</dbReference>
<organism evidence="6">
    <name type="scientific">Caldithrix abyssi</name>
    <dbReference type="NCBI Taxonomy" id="187145"/>
    <lineage>
        <taxon>Bacteria</taxon>
        <taxon>Pseudomonadati</taxon>
        <taxon>Calditrichota</taxon>
        <taxon>Calditrichia</taxon>
        <taxon>Calditrichales</taxon>
        <taxon>Calditrichaceae</taxon>
        <taxon>Caldithrix</taxon>
    </lineage>
</organism>
<keyword evidence="4" id="KW-0597">Phosphoprotein</keyword>
<dbReference type="Gene3D" id="3.30.559.10">
    <property type="entry name" value="Chloramphenicol acetyltransferase-like domain"/>
    <property type="match status" value="2"/>
</dbReference>
<dbReference type="FunFam" id="3.40.50.980:FF:000001">
    <property type="entry name" value="Non-ribosomal peptide synthetase"/>
    <property type="match status" value="2"/>
</dbReference>
<dbReference type="Gene3D" id="3.40.50.300">
    <property type="entry name" value="P-loop containing nucleotide triphosphate hydrolases"/>
    <property type="match status" value="1"/>
</dbReference>
<dbReference type="PANTHER" id="PTHR45527:SF1">
    <property type="entry name" value="FATTY ACID SYNTHASE"/>
    <property type="match status" value="1"/>
</dbReference>
<keyword evidence="3" id="KW-0596">Phosphopantetheine</keyword>
<dbReference type="FunFam" id="3.40.50.12780:FF:000012">
    <property type="entry name" value="Non-ribosomal peptide synthetase"/>
    <property type="match status" value="2"/>
</dbReference>
<dbReference type="Pfam" id="PF00501">
    <property type="entry name" value="AMP-binding"/>
    <property type="match status" value="2"/>
</dbReference>
<dbReference type="InterPro" id="IPR006162">
    <property type="entry name" value="Ppantetheine_attach_site"/>
</dbReference>
<evidence type="ECO:0000313" key="6">
    <source>
        <dbReference type="EMBL" id="HHJ51964.1"/>
    </source>
</evidence>
<evidence type="ECO:0000256" key="1">
    <source>
        <dbReference type="ARBA" id="ARBA00001957"/>
    </source>
</evidence>
<dbReference type="EMBL" id="DROD01000151">
    <property type="protein sequence ID" value="HHJ51964.1"/>
    <property type="molecule type" value="Genomic_DNA"/>
</dbReference>
<feature type="non-terminal residue" evidence="6">
    <location>
        <position position="2396"/>
    </location>
</feature>
<gene>
    <name evidence="6" type="ORF">ENJ89_02105</name>
</gene>
<dbReference type="InterPro" id="IPR020845">
    <property type="entry name" value="AMP-binding_CS"/>
</dbReference>
<dbReference type="Gene3D" id="3.40.50.980">
    <property type="match status" value="4"/>
</dbReference>
<dbReference type="SUPFAM" id="SSF47336">
    <property type="entry name" value="ACP-like"/>
    <property type="match status" value="2"/>
</dbReference>
<dbReference type="InterPro" id="IPR000873">
    <property type="entry name" value="AMP-dep_synth/lig_dom"/>
</dbReference>
<dbReference type="GO" id="GO:0031177">
    <property type="term" value="F:phosphopantetheine binding"/>
    <property type="evidence" value="ECO:0007669"/>
    <property type="project" value="InterPro"/>
</dbReference>
<dbReference type="Pfam" id="PF13469">
    <property type="entry name" value="Sulfotransfer_3"/>
    <property type="match status" value="1"/>
</dbReference>
<comment type="similarity">
    <text evidence="2">Belongs to the ATP-dependent AMP-binding enzyme family.</text>
</comment>
<comment type="cofactor">
    <cofactor evidence="1">
        <name>pantetheine 4'-phosphate</name>
        <dbReference type="ChEBI" id="CHEBI:47942"/>
    </cofactor>
</comment>
<evidence type="ECO:0000259" key="5">
    <source>
        <dbReference type="PROSITE" id="PS50075"/>
    </source>
</evidence>
<dbReference type="Proteomes" id="UP000886124">
    <property type="component" value="Unassembled WGS sequence"/>
</dbReference>
<dbReference type="GO" id="GO:0043041">
    <property type="term" value="P:amino acid activation for nonribosomal peptide biosynthetic process"/>
    <property type="evidence" value="ECO:0007669"/>
    <property type="project" value="TreeGrafter"/>
</dbReference>
<sequence length="2396" mass="271229">DEPEGNLNLPLDFPHTSDASNRGNHLLFTIDRETTAKVVDFCKQRQITPYMFLMAVFSLFLTKITGQEDVRIGSPVANRDKPELKNLIGLFINVVVLRNDVSDNPTFNEFVNRVRGTVLDALSNSVVPIEILINRLFPNRDKSDNPLTQVLFDFQTAPLQKMNFAGLEIESLELETGSIKFDLVLSISLSENEIHGIFGYKTDLFRKETVERFIDWYRNLLSEVLANPDRPIWEIPLLTTEEKRQIIAGWSKGNFFDVPPHPCIHQRFEQQAAQTPDMIALLEPADVRRGNAFRQVTYRELNEQANRLAHYLITQGVGPESIVGLCLERSVELFVGLLAILKAGGAYLPIDPTYPAERIDYIIADSGIDLVLTAANTSHLFKDKVKHRIPLDGDQALWESHPDQNPDIQTDPENLAYLIYTSGSTGKPKAVMVPRRALVNHATAMRDEYDMQVGDRILQYISISFDAAAEEIYPALISGATLVLPPGGAELSGFDLLEIIEKEKINVLHVPVPVWHFFIDFLSEQKKDIPESIRLMMAGGEQPSIPKFHRAAELARRPTKFVNLYGPTETTIASTYFEAQLSPDRTFEYDFIPIGKPIHNDRVYLLDKAMQPVPRGVLGEIYIGGMGVTRGYLNRPDLTAERFLPDPFSDEPGARMYRTGDLGRFNSDGEIIFAGRVDFQVKIRGFRIELGEIESVIEKHPSVKQCVVFAHGQEGQEKKIAAYVVPANGDNYSPDALRDYLVQQLPDYMVPSFFVTLDEIPLTSTGKVDRRALPDPTTQAASGGESEYVAPSSKLEVFLYEMWKEILGIEKIGIHDNFFQLGGSSIQAATFVNRLQDALGEYVYIVAIYDAPTIADLCEYLKRDYPQSVYRITGEKVESYQEKERISQEHVNHLQSIIKTPGPYIHTNGRSKNKPAVFVISSPRSGSTLTRAILGGHPKLFSPPELQLLNFDTLQERKQQLTGRDDFWLDGTIRAIMEIKNCSADEAREIMSEFEEKNLTTQEFYAVMQDWLGDRIFVDKTPNYALSPDILERAEAYFEDALYIHLIRHPYGVIPSFEKAKLHVFYPPFFSSEHPYTPRQLAELIWVVSHRNILNFLRKIPQNRQYRLFYEDLVTQPEKTIQGVCDFLNIDLHPDMLEPQKDSHKRMTDGLNDLSKMLGDVRFHEHKGITADRAYSWKKNLTEDYLGDVTWNLVESFGYEDRSKLEYSLGKIIRPIEPLAEGETPPLSFAQQRLWFLDQLEPDNPFYNMPLTVRVKGDLDLPVLEQALNRIVDRHENLRTAFKTEDGQPKVEILPRLQAKITVIDLSNRPAKNLQKDVERLIRKEAAKPFNLSVAPLFRATLIRLNETEGIFILNMHHIISDGMSLEIFLKEISVFYKALKSGSEPQLPALPLQYGAFAKWQRAWLESAVLQKQLRFWHDQLKGVPALLQLPTDFPRPRVQSYQGSKAFFELPPEVSSRLIEIAARHQTTPYVVLLAAFSVLLHRYSGQNDICIGTPVSGRTRKEIEGLIGFFVNSLPLRFELDGNPSFDELLAEVQQVVQDALSNQDVPFEKIIDTLNLERDTSYTPLFQVMFIYQQSPLQKIALPQLEIEPLQVDTGTSKFDLSLAMVEDNGSFRGMLEYNTSLFKAESMERFIAHFMNLLRDLTANTQKPVRALNLLDAEEAEAIVHGYDRYQVQEPEVNVNVVRLFQEVADKHGDRPALVHRDRRMTYAELNEKANRLAHYLRSIGVGAEDVVGLCIDRSPEMMVGLLAILKAGAAYLPIDPAYPEERIEYIIEDSAVKLVVAEEAQRQRFASRGVEVICPTDEQHPFNDQPATNPDVPIDPNQLAYLIYTSGSTGRPKAVMVPHRGLLNHALSMNHEYNIGPKDRVLQYISISFDASAEEIYPALLGGATLILPVKAAEMSASDLYQIIQQEQITVLHIPVPVWHFFIDYLSEQNLTAPPTLRLMMAGGEQPSIQKFHRAAELSGQKITFVNLYGPTETTIASTYYKTELSKDKTFEYDVIPIGHPLSNDRVYILDQELNPVPRGVVGEIYIAGVGVTRGYLNRPELTAERFIPDPYSPQPGGRMYRTGDLGRFNSQGDIIFAGRSDFQVKIRGFRIELGEIESALTKHPGVKDALVMARKQDHSTQLVAYVIPKKDAQLTVSELRTFLGQSLPDYMVPAYFVSLERFPITPTGKLDRKRLPEPEISRAGLDEEFIAPRNEKEQIIADIWQELLKMPKVGVKDNFFELGGDSILSIQVIARANQKGLKLTPKQLFEYPTIEGLAAVAEEGVAIHAEQGMVSGEFPLIPIQRWFFDLKLNKPQHWNQSLTIRLNEALDAELLSKAVEKILQHHDLLRATFPAASENGQGKIPETSPVNPFYLHDLTNLSKDALQEKLRELALEAQSSFDLNS</sequence>
<dbReference type="FunFam" id="2.30.38.10:FF:000001">
    <property type="entry name" value="Non-ribosomal peptide synthetase PvdI"/>
    <property type="match status" value="2"/>
</dbReference>
<dbReference type="InterPro" id="IPR027417">
    <property type="entry name" value="P-loop_NTPase"/>
</dbReference>
<protein>
    <submittedName>
        <fullName evidence="6">Amino acid adenylation domain-containing protein</fullName>
    </submittedName>
</protein>
<proteinExistence type="inferred from homology"/>